<dbReference type="EMBL" id="KI397475">
    <property type="protein sequence ID" value="ERM95502.1"/>
    <property type="molecule type" value="Genomic_DNA"/>
</dbReference>
<accession>W1NI83</accession>
<dbReference type="Proteomes" id="UP000017836">
    <property type="component" value="Unassembled WGS sequence"/>
</dbReference>
<proteinExistence type="predicted"/>
<dbReference type="AlphaFoldDB" id="W1NI83"/>
<keyword evidence="2" id="KW-1185">Reference proteome</keyword>
<sequence>MRGKKTREMKEDICSRGRTHAINRSRIEDKDEGEEDRFVACGGLEVRMTMKEEEKRRGNCLWRPYILIVANRREEMSEEGQGMGPLSMVTLNFM</sequence>
<evidence type="ECO:0000313" key="1">
    <source>
        <dbReference type="EMBL" id="ERM95502.1"/>
    </source>
</evidence>
<name>W1NI83_AMBTC</name>
<dbReference type="HOGENOM" id="CLU_2389175_0_0_1"/>
<evidence type="ECO:0000313" key="2">
    <source>
        <dbReference type="Proteomes" id="UP000017836"/>
    </source>
</evidence>
<gene>
    <name evidence="1" type="ORF">AMTR_s00151p00057100</name>
</gene>
<reference evidence="2" key="1">
    <citation type="journal article" date="2013" name="Science">
        <title>The Amborella genome and the evolution of flowering plants.</title>
        <authorList>
            <consortium name="Amborella Genome Project"/>
        </authorList>
    </citation>
    <scope>NUCLEOTIDE SEQUENCE [LARGE SCALE GENOMIC DNA]</scope>
</reference>
<dbReference type="Gramene" id="ERM95502">
    <property type="protein sequence ID" value="ERM95502"/>
    <property type="gene ID" value="AMTR_s00151p00057100"/>
</dbReference>
<organism evidence="1 2">
    <name type="scientific">Amborella trichopoda</name>
    <dbReference type="NCBI Taxonomy" id="13333"/>
    <lineage>
        <taxon>Eukaryota</taxon>
        <taxon>Viridiplantae</taxon>
        <taxon>Streptophyta</taxon>
        <taxon>Embryophyta</taxon>
        <taxon>Tracheophyta</taxon>
        <taxon>Spermatophyta</taxon>
        <taxon>Magnoliopsida</taxon>
        <taxon>Amborellales</taxon>
        <taxon>Amborellaceae</taxon>
        <taxon>Amborella</taxon>
    </lineage>
</organism>
<protein>
    <submittedName>
        <fullName evidence="1">Uncharacterized protein</fullName>
    </submittedName>
</protein>